<evidence type="ECO:0008006" key="5">
    <source>
        <dbReference type="Google" id="ProtNLM"/>
    </source>
</evidence>
<organism evidence="3">
    <name type="scientific">Caldiarchaeum subterraneum</name>
    <dbReference type="NCBI Taxonomy" id="311458"/>
    <lineage>
        <taxon>Archaea</taxon>
        <taxon>Nitrososphaerota</taxon>
        <taxon>Candidatus Caldarchaeales</taxon>
        <taxon>Candidatus Caldarchaeaceae</taxon>
        <taxon>Candidatus Caldarchaeum</taxon>
    </lineage>
</organism>
<evidence type="ECO:0000313" key="4">
    <source>
        <dbReference type="EMBL" id="HHN52773.1"/>
    </source>
</evidence>
<evidence type="ECO:0000313" key="2">
    <source>
        <dbReference type="EMBL" id="HGL40433.1"/>
    </source>
</evidence>
<feature type="transmembrane region" description="Helical" evidence="1">
    <location>
        <begin position="319"/>
        <end position="339"/>
    </location>
</feature>
<dbReference type="Gene3D" id="2.60.120.380">
    <property type="match status" value="1"/>
</dbReference>
<evidence type="ECO:0000256" key="1">
    <source>
        <dbReference type="SAM" id="Phobius"/>
    </source>
</evidence>
<dbReference type="AlphaFoldDB" id="A0A7C4I2S6"/>
<gene>
    <name evidence="4" type="ORF">ENM30_05620</name>
    <name evidence="3" type="ORF">ENT82_06990</name>
    <name evidence="2" type="ORF">ENU43_02025</name>
</gene>
<evidence type="ECO:0000313" key="3">
    <source>
        <dbReference type="EMBL" id="HGN90849.1"/>
    </source>
</evidence>
<name>A0A7C4I2S6_CALS0</name>
<dbReference type="SUPFAM" id="SSF89260">
    <property type="entry name" value="Collagen-binding domain"/>
    <property type="match status" value="1"/>
</dbReference>
<dbReference type="EMBL" id="DTCM01000023">
    <property type="protein sequence ID" value="HGL40433.1"/>
    <property type="molecule type" value="Genomic_DNA"/>
</dbReference>
<sequence>MRETATILTAVLLFAVLTIASAQTSDPCITTDKRVNLAGDTLPLIEATLAGRLREDFYRFENLRPGERLVLRVTVTTNTSTGLNTLLMWEIRPNQFTRIGGEQTIQGGGPLDYVYSWVHSNFGENTPTTLCFKIGIFSEARPAKADYVITLGIERYMDTGGREAADKLEKATPLGMLRTGETTIISGHLTNSSEGLDYIDTYVFTAVLGKGKQLTATLSTRPGNIYEFAVLDQTGYGLRSNRTNTNGEAAVNLETQDTGEKTYYLRVANQGGVGGGGPYTITLTINEVTTSTTTTATTTPIETTTEITTPSLSRETAQLIVYSTVTGIAVLAVAATIIMRRRSQTVVGEEDQWY</sequence>
<protein>
    <recommendedName>
        <fullName evidence="5">Peptidase C-terminal archaeal/bacterial domain-containing protein</fullName>
    </recommendedName>
</protein>
<keyword evidence="1" id="KW-1133">Transmembrane helix</keyword>
<keyword evidence="1" id="KW-0472">Membrane</keyword>
<keyword evidence="1" id="KW-0812">Transmembrane</keyword>
<proteinExistence type="predicted"/>
<dbReference type="EMBL" id="DTAD01000075">
    <property type="protein sequence ID" value="HGN90849.1"/>
    <property type="molecule type" value="Genomic_DNA"/>
</dbReference>
<comment type="caution">
    <text evidence="3">The sequence shown here is derived from an EMBL/GenBank/DDBJ whole genome shotgun (WGS) entry which is preliminary data.</text>
</comment>
<dbReference type="EMBL" id="DRXG01000123">
    <property type="protein sequence ID" value="HHN52773.1"/>
    <property type="molecule type" value="Genomic_DNA"/>
</dbReference>
<accession>A0A7C4I2S6</accession>
<reference evidence="3" key="1">
    <citation type="journal article" date="2020" name="mSystems">
        <title>Genome- and Community-Level Interaction Insights into Carbon Utilization and Element Cycling Functions of Hydrothermarchaeota in Hydrothermal Sediment.</title>
        <authorList>
            <person name="Zhou Z."/>
            <person name="Liu Y."/>
            <person name="Xu W."/>
            <person name="Pan J."/>
            <person name="Luo Z.H."/>
            <person name="Li M."/>
        </authorList>
    </citation>
    <scope>NUCLEOTIDE SEQUENCE [LARGE SCALE GENOMIC DNA]</scope>
    <source>
        <strain evidence="4">SpSt-1073</strain>
        <strain evidence="3">SpSt-613</strain>
        <strain evidence="2">SpSt-669</strain>
    </source>
</reference>